<protein>
    <submittedName>
        <fullName evidence="3">18496_t:CDS:1</fullName>
    </submittedName>
</protein>
<keyword evidence="2" id="KW-0812">Transmembrane</keyword>
<name>A0A9N9JLJ0_9GLOM</name>
<keyword evidence="4" id="KW-1185">Reference proteome</keyword>
<evidence type="ECO:0000313" key="3">
    <source>
        <dbReference type="EMBL" id="CAG8784635.1"/>
    </source>
</evidence>
<feature type="region of interest" description="Disordered" evidence="1">
    <location>
        <begin position="75"/>
        <end position="120"/>
    </location>
</feature>
<dbReference type="OrthoDB" id="3141857at2759"/>
<sequence>MVGGSVSGGVSRNQSILRYLAVDPETYPLMGVLAVIFGVAGYTMGRKFTRVDKDKDVDANAVNVLKTPRTYYWHRSTGYGKPSNMNDKDSRESSLNSPAPPSEYKIRVNLPNDLAEKLPK</sequence>
<evidence type="ECO:0000256" key="2">
    <source>
        <dbReference type="SAM" id="Phobius"/>
    </source>
</evidence>
<organism evidence="3 4">
    <name type="scientific">Acaulospora morrowiae</name>
    <dbReference type="NCBI Taxonomy" id="94023"/>
    <lineage>
        <taxon>Eukaryota</taxon>
        <taxon>Fungi</taxon>
        <taxon>Fungi incertae sedis</taxon>
        <taxon>Mucoromycota</taxon>
        <taxon>Glomeromycotina</taxon>
        <taxon>Glomeromycetes</taxon>
        <taxon>Diversisporales</taxon>
        <taxon>Acaulosporaceae</taxon>
        <taxon>Acaulospora</taxon>
    </lineage>
</organism>
<keyword evidence="2" id="KW-1133">Transmembrane helix</keyword>
<gene>
    <name evidence="3" type="ORF">AMORRO_LOCUS17609</name>
</gene>
<reference evidence="3" key="1">
    <citation type="submission" date="2021-06" db="EMBL/GenBank/DDBJ databases">
        <authorList>
            <person name="Kallberg Y."/>
            <person name="Tangrot J."/>
            <person name="Rosling A."/>
        </authorList>
    </citation>
    <scope>NUCLEOTIDE SEQUENCE</scope>
    <source>
        <strain evidence="3">CL551</strain>
    </source>
</reference>
<dbReference type="EMBL" id="CAJVPV010055515">
    <property type="protein sequence ID" value="CAG8784635.1"/>
    <property type="molecule type" value="Genomic_DNA"/>
</dbReference>
<dbReference type="Proteomes" id="UP000789342">
    <property type="component" value="Unassembled WGS sequence"/>
</dbReference>
<keyword evidence="2" id="KW-0472">Membrane</keyword>
<dbReference type="AlphaFoldDB" id="A0A9N9JLJ0"/>
<feature type="non-terminal residue" evidence="3">
    <location>
        <position position="120"/>
    </location>
</feature>
<accession>A0A9N9JLJ0</accession>
<evidence type="ECO:0000256" key="1">
    <source>
        <dbReference type="SAM" id="MobiDB-lite"/>
    </source>
</evidence>
<proteinExistence type="predicted"/>
<comment type="caution">
    <text evidence="3">The sequence shown here is derived from an EMBL/GenBank/DDBJ whole genome shotgun (WGS) entry which is preliminary data.</text>
</comment>
<evidence type="ECO:0000313" key="4">
    <source>
        <dbReference type="Proteomes" id="UP000789342"/>
    </source>
</evidence>
<feature type="transmembrane region" description="Helical" evidence="2">
    <location>
        <begin position="27"/>
        <end position="45"/>
    </location>
</feature>